<dbReference type="InterPro" id="IPR023753">
    <property type="entry name" value="FAD/NAD-binding_dom"/>
</dbReference>
<feature type="binding site" evidence="9">
    <location>
        <position position="99"/>
    </location>
    <ligand>
        <name>FAD</name>
        <dbReference type="ChEBI" id="CHEBI:57692"/>
    </ligand>
</feature>
<name>A0AAV1T9K6_9STRA</name>
<evidence type="ECO:0000256" key="8">
    <source>
        <dbReference type="PIRNR" id="PIRNR000362"/>
    </source>
</evidence>
<accession>A0AAV1T9K6</accession>
<evidence type="ECO:0000256" key="7">
    <source>
        <dbReference type="ARBA" id="ARBA00048933"/>
    </source>
</evidence>
<feature type="binding site" evidence="9">
    <location>
        <position position="107"/>
    </location>
    <ligand>
        <name>FAD</name>
        <dbReference type="ChEBI" id="CHEBI:57692"/>
    </ligand>
</feature>
<sequence length="547" mass="59971">MIYREVSKLVELHTGNCTLCDDLPVYVANYPRRSIDPNDMLHRYTRHLTRRQVRGFSAHGSSDAPPLRLVCVVGSGPAGFYAAKYLLKQHRGVRVDMLEALPTPFGLVRSGVAPDHPEVKSVMNDFELVARDDRFGFLGNVCVGKDVTLAELQRHYHAVVLAYGAAEDRELGIPGEQLNGVLSARAFVNWYNGHPAFRGLTPDLKQTETAVIIGQGNVAVDCARLLTKNVDELAHTDIAAHAVQVLRNSSIQKVLVVGRRGSAQAAFTMKEIRELTKLDGVACVVDPDDLKRSLTSASKQEIQDQRARKRMGELLSRAAEQFECTQNAKRVVQLKFLSSPAEIIADENDPTRVGAIRLEKTKLEGEPNRQRAVGTGFYEDIPCSLVLRSIGYKSLPIEAGVPFDTRRHVISNEQGRVVSTLSSGEKKSVVGLYCTGWVKRGPTGIIGSNIVDARETVGCIVEDFAAGNFLHSDGNAGNDLGGVEAVEMLVKKRYPDKQLVKWADYVRISAEETLRGQAFGKPREKITSVTEMLAVAKSATKQLSAEA</sequence>
<dbReference type="GO" id="GO:0016491">
    <property type="term" value="F:oxidoreductase activity"/>
    <property type="evidence" value="ECO:0007669"/>
    <property type="project" value="UniProtKB-KW"/>
</dbReference>
<comment type="subcellular location">
    <subcellularLocation>
        <location evidence="8">Mitochondrion</location>
    </subcellularLocation>
</comment>
<keyword evidence="4 8" id="KW-0274">FAD</keyword>
<keyword evidence="5 8" id="KW-0521">NADP</keyword>
<dbReference type="Pfam" id="PF07992">
    <property type="entry name" value="Pyr_redox_2"/>
    <property type="match status" value="1"/>
</dbReference>
<proteinExistence type="inferred from homology"/>
<evidence type="ECO:0000313" key="12">
    <source>
        <dbReference type="EMBL" id="CAK7911161.1"/>
    </source>
</evidence>
<evidence type="ECO:0000256" key="2">
    <source>
        <dbReference type="ARBA" id="ARBA00008312"/>
    </source>
</evidence>
<evidence type="ECO:0000256" key="6">
    <source>
        <dbReference type="ARBA" id="ARBA00023002"/>
    </source>
</evidence>
<feature type="binding site" evidence="9">
    <location>
        <begin position="444"/>
        <end position="446"/>
    </location>
    <ligand>
        <name>FAD</name>
        <dbReference type="ChEBI" id="CHEBI:57692"/>
    </ligand>
</feature>
<dbReference type="Gene3D" id="3.40.50.720">
    <property type="entry name" value="NAD(P)-binding Rossmann-like Domain"/>
    <property type="match status" value="1"/>
</dbReference>
<dbReference type="InterPro" id="IPR021163">
    <property type="entry name" value="Ferredox_Rdtase_adrenod"/>
</dbReference>
<dbReference type="PIRSF" id="PIRSF000362">
    <property type="entry name" value="FNR"/>
    <property type="match status" value="1"/>
</dbReference>
<protein>
    <recommendedName>
        <fullName evidence="8">NADPH:adrenodoxin oxidoreductase, mitochondrial</fullName>
        <ecNumber evidence="8">1.18.1.6</ecNumber>
    </recommendedName>
</protein>
<comment type="caution">
    <text evidence="12">The sequence shown here is derived from an EMBL/GenBank/DDBJ whole genome shotgun (WGS) entry which is preliminary data.</text>
</comment>
<evidence type="ECO:0000256" key="3">
    <source>
        <dbReference type="ARBA" id="ARBA00022630"/>
    </source>
</evidence>
<evidence type="ECO:0000256" key="9">
    <source>
        <dbReference type="PIRSR" id="PIRSR000362-1"/>
    </source>
</evidence>
<dbReference type="SUPFAM" id="SSF51971">
    <property type="entry name" value="Nucleotide-binding domain"/>
    <property type="match status" value="1"/>
</dbReference>
<organism evidence="12 13">
    <name type="scientific">Peronospora matthiolae</name>
    <dbReference type="NCBI Taxonomy" id="2874970"/>
    <lineage>
        <taxon>Eukaryota</taxon>
        <taxon>Sar</taxon>
        <taxon>Stramenopiles</taxon>
        <taxon>Oomycota</taxon>
        <taxon>Peronosporomycetes</taxon>
        <taxon>Peronosporales</taxon>
        <taxon>Peronosporaceae</taxon>
        <taxon>Peronospora</taxon>
    </lineage>
</organism>
<evidence type="ECO:0000259" key="11">
    <source>
        <dbReference type="Pfam" id="PF07992"/>
    </source>
</evidence>
<feature type="binding site" evidence="10">
    <location>
        <position position="444"/>
    </location>
    <ligand>
        <name>NADP(+)</name>
        <dbReference type="ChEBI" id="CHEBI:58349"/>
    </ligand>
</feature>
<dbReference type="GO" id="GO:0005739">
    <property type="term" value="C:mitochondrion"/>
    <property type="evidence" value="ECO:0007669"/>
    <property type="project" value="UniProtKB-SubCell"/>
</dbReference>
<dbReference type="Gene3D" id="3.50.50.60">
    <property type="entry name" value="FAD/NAD(P)-binding domain"/>
    <property type="match status" value="1"/>
</dbReference>
<feature type="binding site" evidence="9">
    <location>
        <position position="78"/>
    </location>
    <ligand>
        <name>FAD</name>
        <dbReference type="ChEBI" id="CHEBI:57692"/>
    </ligand>
</feature>
<evidence type="ECO:0000256" key="4">
    <source>
        <dbReference type="ARBA" id="ARBA00022827"/>
    </source>
</evidence>
<dbReference type="AlphaFoldDB" id="A0AAV1T9K6"/>
<dbReference type="InterPro" id="IPR055275">
    <property type="entry name" value="Ferredox_Rdtase"/>
</dbReference>
<evidence type="ECO:0000256" key="1">
    <source>
        <dbReference type="ARBA" id="ARBA00001974"/>
    </source>
</evidence>
<dbReference type="InterPro" id="IPR036188">
    <property type="entry name" value="FAD/NAD-bd_sf"/>
</dbReference>
<feature type="binding site" evidence="9">
    <location>
        <position position="143"/>
    </location>
    <ligand>
        <name>FAD</name>
        <dbReference type="ChEBI" id="CHEBI:57692"/>
    </ligand>
</feature>
<keyword evidence="3 8" id="KW-0285">Flavoprotein</keyword>
<comment type="catalytic activity">
    <reaction evidence="7 8">
        <text>2 reduced [adrenodoxin] + NADP(+) + H(+) = 2 oxidized [adrenodoxin] + NADPH</text>
        <dbReference type="Rhea" id="RHEA:42312"/>
        <dbReference type="Rhea" id="RHEA-COMP:9998"/>
        <dbReference type="Rhea" id="RHEA-COMP:9999"/>
        <dbReference type="ChEBI" id="CHEBI:15378"/>
        <dbReference type="ChEBI" id="CHEBI:33737"/>
        <dbReference type="ChEBI" id="CHEBI:33738"/>
        <dbReference type="ChEBI" id="CHEBI:57783"/>
        <dbReference type="ChEBI" id="CHEBI:58349"/>
        <dbReference type="EC" id="1.18.1.6"/>
    </reaction>
</comment>
<evidence type="ECO:0000313" key="13">
    <source>
        <dbReference type="Proteomes" id="UP001162060"/>
    </source>
</evidence>
<evidence type="ECO:0000256" key="5">
    <source>
        <dbReference type="ARBA" id="ARBA00022857"/>
    </source>
</evidence>
<dbReference type="PANTHER" id="PTHR48467:SF1">
    <property type="entry name" value="GLUTAMATE SYNTHASE 1 [NADH], CHLOROPLASTIC-LIKE"/>
    <property type="match status" value="1"/>
</dbReference>
<comment type="cofactor">
    <cofactor evidence="1 8 9">
        <name>FAD</name>
        <dbReference type="ChEBI" id="CHEBI:57692"/>
    </cofactor>
</comment>
<evidence type="ECO:0000256" key="10">
    <source>
        <dbReference type="PIRSR" id="PIRSR000362-2"/>
    </source>
</evidence>
<dbReference type="PANTHER" id="PTHR48467">
    <property type="entry name" value="GLUTAMATE SYNTHASE 1 [NADH], CHLOROPLASTIC-LIKE"/>
    <property type="match status" value="1"/>
</dbReference>
<feature type="binding site" evidence="9">
    <location>
        <position position="437"/>
    </location>
    <ligand>
        <name>FAD</name>
        <dbReference type="ChEBI" id="CHEBI:57692"/>
    </ligand>
</feature>
<feature type="domain" description="FAD/NAD(P)-binding" evidence="11">
    <location>
        <begin position="70"/>
        <end position="231"/>
    </location>
</feature>
<feature type="binding site" evidence="10">
    <location>
        <position position="271"/>
    </location>
    <ligand>
        <name>NADP(+)</name>
        <dbReference type="ChEBI" id="CHEBI:58349"/>
    </ligand>
</feature>
<reference evidence="12" key="1">
    <citation type="submission" date="2024-01" db="EMBL/GenBank/DDBJ databases">
        <authorList>
            <person name="Webb A."/>
        </authorList>
    </citation>
    <scope>NUCLEOTIDE SEQUENCE</scope>
    <source>
        <strain evidence="12">Pm1</strain>
    </source>
</reference>
<keyword evidence="6 8" id="KW-0560">Oxidoreductase</keyword>
<keyword evidence="8" id="KW-0496">Mitochondrion</keyword>
<comment type="similarity">
    <text evidence="2 8">Belongs to the ferredoxin--NADP reductase type 1 family.</text>
</comment>
<dbReference type="EMBL" id="CAKLBY020000036">
    <property type="protein sequence ID" value="CAK7911161.1"/>
    <property type="molecule type" value="Genomic_DNA"/>
</dbReference>
<feature type="binding site" evidence="10">
    <location>
        <begin position="259"/>
        <end position="260"/>
    </location>
    <ligand>
        <name>NADP(+)</name>
        <dbReference type="ChEBI" id="CHEBI:58349"/>
    </ligand>
</feature>
<dbReference type="PRINTS" id="PR00419">
    <property type="entry name" value="ADXRDTASE"/>
</dbReference>
<gene>
    <name evidence="12" type="ORF">PM001_LOCUS4309</name>
</gene>
<feature type="binding site" evidence="10">
    <location>
        <begin position="215"/>
        <end position="218"/>
    </location>
    <ligand>
        <name>NADP(+)</name>
        <dbReference type="ChEBI" id="CHEBI:58349"/>
    </ligand>
</feature>
<dbReference type="EC" id="1.18.1.6" evidence="8"/>
<dbReference type="Proteomes" id="UP001162060">
    <property type="component" value="Unassembled WGS sequence"/>
</dbReference>